<sequence length="88" mass="10145">METELQRKTNRLKEDIAYVFKDDKQDPELCIKSSVSFGNKGIKEAKIITNIELTSLHIQKIQALITLHNFNDYRIKRSGGALRILLTK</sequence>
<dbReference type="RefSeq" id="WP_183475547.1">
    <property type="nucleotide sequence ID" value="NZ_JACIFO010000001.1"/>
</dbReference>
<evidence type="ECO:0000313" key="2">
    <source>
        <dbReference type="Proteomes" id="UP000553034"/>
    </source>
</evidence>
<dbReference type="Proteomes" id="UP000553034">
    <property type="component" value="Unassembled WGS sequence"/>
</dbReference>
<comment type="caution">
    <text evidence="1">The sequence shown here is derived from an EMBL/GenBank/DDBJ whole genome shotgun (WGS) entry which is preliminary data.</text>
</comment>
<protein>
    <submittedName>
        <fullName evidence="1">Uncharacterized protein</fullName>
    </submittedName>
</protein>
<dbReference type="AlphaFoldDB" id="A0A840EUX8"/>
<dbReference type="EMBL" id="JACIFO010000001">
    <property type="protein sequence ID" value="MBB4117894.1"/>
    <property type="molecule type" value="Genomic_DNA"/>
</dbReference>
<accession>A0A840EUX8</accession>
<proteinExistence type="predicted"/>
<gene>
    <name evidence="1" type="ORF">GGR32_000166</name>
</gene>
<organism evidence="1 2">
    <name type="scientific">Mesonia hippocampi</name>
    <dbReference type="NCBI Taxonomy" id="1628250"/>
    <lineage>
        <taxon>Bacteria</taxon>
        <taxon>Pseudomonadati</taxon>
        <taxon>Bacteroidota</taxon>
        <taxon>Flavobacteriia</taxon>
        <taxon>Flavobacteriales</taxon>
        <taxon>Flavobacteriaceae</taxon>
        <taxon>Mesonia</taxon>
    </lineage>
</organism>
<evidence type="ECO:0000313" key="1">
    <source>
        <dbReference type="EMBL" id="MBB4117894.1"/>
    </source>
</evidence>
<keyword evidence="2" id="KW-1185">Reference proteome</keyword>
<name>A0A840EUX8_9FLAO</name>
<reference evidence="1 2" key="1">
    <citation type="submission" date="2020-08" db="EMBL/GenBank/DDBJ databases">
        <title>Genomic Encyclopedia of Type Strains, Phase IV (KMG-IV): sequencing the most valuable type-strain genomes for metagenomic binning, comparative biology and taxonomic classification.</title>
        <authorList>
            <person name="Goeker M."/>
        </authorList>
    </citation>
    <scope>NUCLEOTIDE SEQUENCE [LARGE SCALE GENOMIC DNA]</scope>
    <source>
        <strain evidence="1 2">DSM 29568</strain>
    </source>
</reference>